<protein>
    <submittedName>
        <fullName evidence="4">AAA family ATPase</fullName>
    </submittedName>
</protein>
<dbReference type="SMART" id="SM00382">
    <property type="entry name" value="AAA"/>
    <property type="match status" value="1"/>
</dbReference>
<evidence type="ECO:0000313" key="6">
    <source>
        <dbReference type="Proteomes" id="UP000818603"/>
    </source>
</evidence>
<organism evidence="3 5">
    <name type="scientific">Aquisalinus luteolus</name>
    <dbReference type="NCBI Taxonomy" id="1566827"/>
    <lineage>
        <taxon>Bacteria</taxon>
        <taxon>Pseudomonadati</taxon>
        <taxon>Pseudomonadota</taxon>
        <taxon>Alphaproteobacteria</taxon>
        <taxon>Parvularculales</taxon>
        <taxon>Parvularculaceae</taxon>
        <taxon>Aquisalinus</taxon>
    </lineage>
</organism>
<name>A0A8J3EQG5_9PROT</name>
<dbReference type="InterPro" id="IPR052026">
    <property type="entry name" value="ExeA_AAA_ATPase_DNA-bind"/>
</dbReference>
<evidence type="ECO:0000259" key="2">
    <source>
        <dbReference type="SMART" id="SM00382"/>
    </source>
</evidence>
<dbReference type="GO" id="GO:0016887">
    <property type="term" value="F:ATP hydrolysis activity"/>
    <property type="evidence" value="ECO:0007669"/>
    <property type="project" value="InterPro"/>
</dbReference>
<dbReference type="EMBL" id="BMGZ01000001">
    <property type="protein sequence ID" value="GGH93890.1"/>
    <property type="molecule type" value="Genomic_DNA"/>
</dbReference>
<dbReference type="InterPro" id="IPR027417">
    <property type="entry name" value="P-loop_NTPase"/>
</dbReference>
<evidence type="ECO:0000313" key="5">
    <source>
        <dbReference type="Proteomes" id="UP000621856"/>
    </source>
</evidence>
<dbReference type="RefSeq" id="WP_155137369.1">
    <property type="nucleotide sequence ID" value="NZ_BMGZ01000001.1"/>
</dbReference>
<dbReference type="SUPFAM" id="SSF52540">
    <property type="entry name" value="P-loop containing nucleoside triphosphate hydrolases"/>
    <property type="match status" value="1"/>
</dbReference>
<keyword evidence="6" id="KW-1185">Reference proteome</keyword>
<evidence type="ECO:0000313" key="3">
    <source>
        <dbReference type="EMBL" id="GGH93890.1"/>
    </source>
</evidence>
<dbReference type="AlphaFoldDB" id="A0A8J3EQG5"/>
<accession>A0A8J3EQG5</accession>
<dbReference type="Proteomes" id="UP000818603">
    <property type="component" value="Unassembled WGS sequence"/>
</dbReference>
<sequence length="598" mass="66106">MIEDYFGLIKAPFKLSADPYFYFDSPTHRKAMSYLQYGIQQAEGFVVITGDTGVGKTTLVHQLLNGLDNSQIVAATMDISHVAPGETLSQVLSAFRIEPAGTGASASIEALQEFLTDQVGDGRQAVLIVDEAQNLSPQTLEELRILTNLSYDGLPLLQIFLIGQSEMQDMIARSDMEQFRQRVIASYHVSPLTRDETAAYIDHRLYAAGFKDEQSLFTDRAQDLIYRHTGGVPRRINKLCARVLLQTALDEKDFVDAACVQAVIDDLDQEMGLTREEQVEEPGEDFIPVQDQPDYVSAGSQADISLPVEEEPYQDDVLADDTLDEAIDEAAAVLASGDEPQGEESTDADVAPDDVVTLGVSEEAPFDENGYAADDYADIASEAEPVFESAPESPSNVYPIFSTQREETAPHADEFEETENNDVMAAQEENSHDTEIEEEPEVPVAAQPESRTEEDYPMSVLDRLQAAKRKYFPGSGASDEQAVSDDVPVAVAPEADTNDDFEELGRQLRTQFEDGNVLEQAVAEGDPDARRERVATLKSDLETFLEEVRSGLGDLEQSMQVVNDKITEIEAWQNSRNGLLKDKLHNVETMLDRLQERN</sequence>
<feature type="region of interest" description="Disordered" evidence="1">
    <location>
        <begin position="427"/>
        <end position="457"/>
    </location>
</feature>
<dbReference type="Pfam" id="PF13401">
    <property type="entry name" value="AAA_22"/>
    <property type="match status" value="1"/>
</dbReference>
<dbReference type="Proteomes" id="UP000621856">
    <property type="component" value="Unassembled WGS sequence"/>
</dbReference>
<reference evidence="3" key="3">
    <citation type="submission" date="2020-09" db="EMBL/GenBank/DDBJ databases">
        <authorList>
            <person name="Sun Q."/>
            <person name="Zhou Y."/>
        </authorList>
    </citation>
    <scope>NUCLEOTIDE SEQUENCE</scope>
    <source>
        <strain evidence="3">CGMCC 1.14984</strain>
    </source>
</reference>
<evidence type="ECO:0000313" key="4">
    <source>
        <dbReference type="EMBL" id="NHK26945.1"/>
    </source>
</evidence>
<proteinExistence type="predicted"/>
<reference evidence="4 6" key="2">
    <citation type="submission" date="2020-02" db="EMBL/GenBank/DDBJ databases">
        <title>Genome sequence of Parvularcula flava strain NH6-79.</title>
        <authorList>
            <person name="Abdul Karim M.H."/>
            <person name="Lam M.Q."/>
            <person name="Chen S.J."/>
            <person name="Yahya A."/>
            <person name="Shahir S."/>
            <person name="Shamsir M.S."/>
            <person name="Chong C.S."/>
        </authorList>
    </citation>
    <scope>NUCLEOTIDE SEQUENCE [LARGE SCALE GENOMIC DNA]</scope>
    <source>
        <strain evidence="4 6">NH6-79</strain>
    </source>
</reference>
<feature type="domain" description="AAA+ ATPase" evidence="2">
    <location>
        <begin position="42"/>
        <end position="211"/>
    </location>
</feature>
<dbReference type="InterPro" id="IPR049945">
    <property type="entry name" value="AAA_22"/>
</dbReference>
<evidence type="ECO:0000256" key="1">
    <source>
        <dbReference type="SAM" id="MobiDB-lite"/>
    </source>
</evidence>
<dbReference type="Gene3D" id="3.40.50.300">
    <property type="entry name" value="P-loop containing nucleotide triphosphate hydrolases"/>
    <property type="match status" value="1"/>
</dbReference>
<reference evidence="3" key="1">
    <citation type="journal article" date="2014" name="Int. J. Syst. Evol. Microbiol.">
        <title>Complete genome sequence of Corynebacterium casei LMG S-19264T (=DSM 44701T), isolated from a smear-ripened cheese.</title>
        <authorList>
            <consortium name="US DOE Joint Genome Institute (JGI-PGF)"/>
            <person name="Walter F."/>
            <person name="Albersmeier A."/>
            <person name="Kalinowski J."/>
            <person name="Ruckert C."/>
        </authorList>
    </citation>
    <scope>NUCLEOTIDE SEQUENCE</scope>
    <source>
        <strain evidence="3">CGMCC 1.14984</strain>
    </source>
</reference>
<dbReference type="PANTHER" id="PTHR35894">
    <property type="entry name" value="GENERAL SECRETION PATHWAY PROTEIN A-RELATED"/>
    <property type="match status" value="1"/>
</dbReference>
<dbReference type="PANTHER" id="PTHR35894:SF1">
    <property type="entry name" value="PHOSPHORIBULOKINASE _ URIDINE KINASE FAMILY"/>
    <property type="match status" value="1"/>
</dbReference>
<dbReference type="EMBL" id="VCJR02000001">
    <property type="protein sequence ID" value="NHK26945.1"/>
    <property type="molecule type" value="Genomic_DNA"/>
</dbReference>
<dbReference type="InterPro" id="IPR003593">
    <property type="entry name" value="AAA+_ATPase"/>
</dbReference>
<gene>
    <name evidence="4" type="ORF">FF098_003355</name>
    <name evidence="3" type="ORF">GCM10011355_06790</name>
</gene>
<comment type="caution">
    <text evidence="3">The sequence shown here is derived from an EMBL/GenBank/DDBJ whole genome shotgun (WGS) entry which is preliminary data.</text>
</comment>